<keyword evidence="5 6" id="KW-0067">ATP-binding</keyword>
<name>A0A7J2U3P9_9CREN</name>
<evidence type="ECO:0000256" key="3">
    <source>
        <dbReference type="ARBA" id="ARBA00022741"/>
    </source>
</evidence>
<keyword evidence="1 6" id="KW-0963">Cytoplasm</keyword>
<evidence type="ECO:0000256" key="5">
    <source>
        <dbReference type="ARBA" id="ARBA00022840"/>
    </source>
</evidence>
<comment type="subunit">
    <text evidence="6">Part of the FGAM synthase complex composed of 1 PurL, 1 PurQ and 2 PurS subunits.</text>
</comment>
<dbReference type="InterPro" id="IPR003850">
    <property type="entry name" value="PurS"/>
</dbReference>
<dbReference type="PANTHER" id="PTHR34696:SF1">
    <property type="entry name" value="PHOSPHORIBOSYLFORMYLGLYCINAMIDINE SYNTHASE SUBUNIT PURS"/>
    <property type="match status" value="1"/>
</dbReference>
<keyword evidence="3 6" id="KW-0547">Nucleotide-binding</keyword>
<protein>
    <recommendedName>
        <fullName evidence="6">Phosphoribosylformylglycinamidine synthase subunit PurS</fullName>
        <shortName evidence="6">FGAM synthase</shortName>
        <ecNumber evidence="6">6.3.5.3</ecNumber>
    </recommendedName>
    <alternativeName>
        <fullName evidence="6">Formylglycinamide ribonucleotide amidotransferase subunit III</fullName>
        <shortName evidence="6">FGAR amidotransferase III</shortName>
        <shortName evidence="6">FGAR-AT III</shortName>
    </alternativeName>
    <alternativeName>
        <fullName evidence="6">Phosphoribosylformylglycinamidine synthase subunit III</fullName>
    </alternativeName>
</protein>
<comment type="caution">
    <text evidence="7">The sequence shown here is derived from an EMBL/GenBank/DDBJ whole genome shotgun (WGS) entry which is preliminary data.</text>
</comment>
<evidence type="ECO:0000313" key="7">
    <source>
        <dbReference type="EMBL" id="HEM67361.1"/>
    </source>
</evidence>
<dbReference type="NCBIfam" id="TIGR00302">
    <property type="entry name" value="phosphoribosylformylglycinamidine synthase subunit PurS"/>
    <property type="match status" value="1"/>
</dbReference>
<keyword evidence="4 6" id="KW-0658">Purine biosynthesis</keyword>
<sequence>MSAHLVEVIITNKSGVRDPEGETIHKHLILKKGYSMVMGVRTGKYLLMTVSASSAEEAIRVVKEVCEKLRIYNPIVHDIEVRLHT</sequence>
<reference evidence="7" key="1">
    <citation type="journal article" date="2020" name="mSystems">
        <title>Genome- and Community-Level Interaction Insights into Carbon Utilization and Element Cycling Functions of Hydrothermarchaeota in Hydrothermal Sediment.</title>
        <authorList>
            <person name="Zhou Z."/>
            <person name="Liu Y."/>
            <person name="Xu W."/>
            <person name="Pan J."/>
            <person name="Luo Z.H."/>
            <person name="Li M."/>
        </authorList>
    </citation>
    <scope>NUCLEOTIDE SEQUENCE [LARGE SCALE GENOMIC DNA]</scope>
    <source>
        <strain evidence="7">SpSt-125</strain>
    </source>
</reference>
<proteinExistence type="inferred from homology"/>
<accession>A0A7J2U3P9</accession>
<dbReference type="EC" id="6.3.5.3" evidence="6"/>
<dbReference type="UniPathway" id="UPA00074">
    <property type="reaction ID" value="UER00128"/>
</dbReference>
<dbReference type="GO" id="GO:0006189">
    <property type="term" value="P:'de novo' IMP biosynthetic process"/>
    <property type="evidence" value="ECO:0007669"/>
    <property type="project" value="UniProtKB-UniRule"/>
</dbReference>
<evidence type="ECO:0000256" key="6">
    <source>
        <dbReference type="HAMAP-Rule" id="MF_01926"/>
    </source>
</evidence>
<evidence type="ECO:0000256" key="2">
    <source>
        <dbReference type="ARBA" id="ARBA00022598"/>
    </source>
</evidence>
<dbReference type="Pfam" id="PF02700">
    <property type="entry name" value="PurS"/>
    <property type="match status" value="1"/>
</dbReference>
<comment type="pathway">
    <text evidence="6">Purine metabolism; IMP biosynthesis via de novo pathway; 5-amino-1-(5-phospho-D-ribosyl)imidazole from N(2)-formyl-N(1)-(5-phospho-D-ribosyl)glycinamide: step 1/2.</text>
</comment>
<dbReference type="HAMAP" id="MF_01926">
    <property type="entry name" value="PurS"/>
    <property type="match status" value="1"/>
</dbReference>
<dbReference type="Gene3D" id="3.30.1280.10">
    <property type="entry name" value="Phosphoribosylformylglycinamidine synthase subunit PurS"/>
    <property type="match status" value="1"/>
</dbReference>
<dbReference type="AlphaFoldDB" id="A0A7J2U3P9"/>
<dbReference type="GO" id="GO:0004642">
    <property type="term" value="F:phosphoribosylformylglycinamidine synthase activity"/>
    <property type="evidence" value="ECO:0007669"/>
    <property type="project" value="UniProtKB-UniRule"/>
</dbReference>
<comment type="similarity">
    <text evidence="6">Belongs to the PurS family.</text>
</comment>
<gene>
    <name evidence="6 7" type="primary">purS</name>
    <name evidence="7" type="ORF">ENO26_07355</name>
</gene>
<dbReference type="GO" id="GO:0005524">
    <property type="term" value="F:ATP binding"/>
    <property type="evidence" value="ECO:0007669"/>
    <property type="project" value="UniProtKB-UniRule"/>
</dbReference>
<keyword evidence="2 6" id="KW-0436">Ligase</keyword>
<evidence type="ECO:0000256" key="1">
    <source>
        <dbReference type="ARBA" id="ARBA00022490"/>
    </source>
</evidence>
<dbReference type="InterPro" id="IPR036604">
    <property type="entry name" value="PurS-like_sf"/>
</dbReference>
<comment type="subcellular location">
    <subcellularLocation>
        <location evidence="6">Cytoplasm</location>
    </subcellularLocation>
</comment>
<comment type="function">
    <text evidence="6">Part of the phosphoribosylformylglycinamidine synthase complex involved in the purines biosynthetic pathway. Catalyzes the ATP-dependent conversion of formylglycinamide ribonucleotide (FGAR) and glutamine to yield formylglycinamidine ribonucleotide (FGAM) and glutamate. The FGAM synthase complex is composed of three subunits. PurQ produces an ammonia molecule by converting glutamine to glutamate. PurL transfers the ammonia molecule to FGAR to form FGAM in an ATP-dependent manner. PurS interacts with PurQ and PurL and is thought to assist in the transfer of the ammonia molecule from PurQ to PurL.</text>
</comment>
<dbReference type="EMBL" id="DSEU01000047">
    <property type="protein sequence ID" value="HEM67361.1"/>
    <property type="molecule type" value="Genomic_DNA"/>
</dbReference>
<dbReference type="GO" id="GO:0005737">
    <property type="term" value="C:cytoplasm"/>
    <property type="evidence" value="ECO:0007669"/>
    <property type="project" value="UniProtKB-SubCell"/>
</dbReference>
<organism evidence="7">
    <name type="scientific">Ignisphaera aggregans</name>
    <dbReference type="NCBI Taxonomy" id="334771"/>
    <lineage>
        <taxon>Archaea</taxon>
        <taxon>Thermoproteota</taxon>
        <taxon>Thermoprotei</taxon>
        <taxon>Desulfurococcales</taxon>
        <taxon>Desulfurococcaceae</taxon>
        <taxon>Ignisphaera</taxon>
    </lineage>
</organism>
<dbReference type="PANTHER" id="PTHR34696">
    <property type="entry name" value="PHOSPHORIBOSYLFORMYLGLYCINAMIDINE SYNTHASE SUBUNIT PURS"/>
    <property type="match status" value="1"/>
</dbReference>
<dbReference type="SUPFAM" id="SSF82697">
    <property type="entry name" value="PurS-like"/>
    <property type="match status" value="1"/>
</dbReference>
<evidence type="ECO:0000256" key="4">
    <source>
        <dbReference type="ARBA" id="ARBA00022755"/>
    </source>
</evidence>
<comment type="catalytic activity">
    <reaction evidence="6">
        <text>N(2)-formyl-N(1)-(5-phospho-beta-D-ribosyl)glycinamide + L-glutamine + ATP + H2O = 2-formamido-N(1)-(5-O-phospho-beta-D-ribosyl)acetamidine + L-glutamate + ADP + phosphate + H(+)</text>
        <dbReference type="Rhea" id="RHEA:17129"/>
        <dbReference type="ChEBI" id="CHEBI:15377"/>
        <dbReference type="ChEBI" id="CHEBI:15378"/>
        <dbReference type="ChEBI" id="CHEBI:29985"/>
        <dbReference type="ChEBI" id="CHEBI:30616"/>
        <dbReference type="ChEBI" id="CHEBI:43474"/>
        <dbReference type="ChEBI" id="CHEBI:58359"/>
        <dbReference type="ChEBI" id="CHEBI:147286"/>
        <dbReference type="ChEBI" id="CHEBI:147287"/>
        <dbReference type="ChEBI" id="CHEBI:456216"/>
        <dbReference type="EC" id="6.3.5.3"/>
    </reaction>
</comment>